<comment type="caution">
    <text evidence="4">The sequence shown here is derived from an EMBL/GenBank/DDBJ whole genome shotgun (WGS) entry which is preliminary data.</text>
</comment>
<keyword evidence="2" id="KW-0732">Signal</keyword>
<proteinExistence type="predicted"/>
<evidence type="ECO:0000259" key="3">
    <source>
        <dbReference type="Pfam" id="PF00849"/>
    </source>
</evidence>
<name>A0ABD0VPW5_DENTH</name>
<feature type="chain" id="PRO_5044849322" description="Pseudouridine synthase RsuA/RluA-like domain-containing protein" evidence="2">
    <location>
        <begin position="20"/>
        <end position="314"/>
    </location>
</feature>
<organism evidence="4 5">
    <name type="scientific">Dendrobium thyrsiflorum</name>
    <name type="common">Pinecone-like raceme dendrobium</name>
    <name type="synonym">Orchid</name>
    <dbReference type="NCBI Taxonomy" id="117978"/>
    <lineage>
        <taxon>Eukaryota</taxon>
        <taxon>Viridiplantae</taxon>
        <taxon>Streptophyta</taxon>
        <taxon>Embryophyta</taxon>
        <taxon>Tracheophyta</taxon>
        <taxon>Spermatophyta</taxon>
        <taxon>Magnoliopsida</taxon>
        <taxon>Liliopsida</taxon>
        <taxon>Asparagales</taxon>
        <taxon>Orchidaceae</taxon>
        <taxon>Epidendroideae</taxon>
        <taxon>Malaxideae</taxon>
        <taxon>Dendrobiinae</taxon>
        <taxon>Dendrobium</taxon>
    </lineage>
</organism>
<protein>
    <recommendedName>
        <fullName evidence="3">Pseudouridine synthase RsuA/RluA-like domain-containing protein</fullName>
    </recommendedName>
</protein>
<reference evidence="4 5" key="1">
    <citation type="journal article" date="2024" name="Plant Biotechnol. J.">
        <title>Dendrobium thyrsiflorum genome and its molecular insights into genes involved in important horticultural traits.</title>
        <authorList>
            <person name="Chen B."/>
            <person name="Wang J.Y."/>
            <person name="Zheng P.J."/>
            <person name="Li K.L."/>
            <person name="Liang Y.M."/>
            <person name="Chen X.F."/>
            <person name="Zhang C."/>
            <person name="Zhao X."/>
            <person name="He X."/>
            <person name="Zhang G.Q."/>
            <person name="Liu Z.J."/>
            <person name="Xu Q."/>
        </authorList>
    </citation>
    <scope>NUCLEOTIDE SEQUENCE [LARGE SCALE GENOMIC DNA]</scope>
    <source>
        <strain evidence="4">GZMU011</strain>
    </source>
</reference>
<evidence type="ECO:0000313" key="4">
    <source>
        <dbReference type="EMBL" id="KAL0927189.1"/>
    </source>
</evidence>
<gene>
    <name evidence="4" type="ORF">M5K25_001352</name>
</gene>
<dbReference type="Proteomes" id="UP001552299">
    <property type="component" value="Unassembled WGS sequence"/>
</dbReference>
<dbReference type="SUPFAM" id="SSF55120">
    <property type="entry name" value="Pseudouridine synthase"/>
    <property type="match status" value="1"/>
</dbReference>
<dbReference type="Gene3D" id="3.30.2350.10">
    <property type="entry name" value="Pseudouridine synthase"/>
    <property type="match status" value="1"/>
</dbReference>
<dbReference type="InterPro" id="IPR020103">
    <property type="entry name" value="PsdUridine_synth_cat_dom_sf"/>
</dbReference>
<keyword evidence="5" id="KW-1185">Reference proteome</keyword>
<dbReference type="PANTHER" id="PTHR21600">
    <property type="entry name" value="MITOCHONDRIAL RNA PSEUDOURIDINE SYNTHASE"/>
    <property type="match status" value="1"/>
</dbReference>
<feature type="signal peptide" evidence="2">
    <location>
        <begin position="1"/>
        <end position="19"/>
    </location>
</feature>
<sequence>MLRRRRFLMSLAAFSRGLSRLAPPADTAAQPVIRVSNNLASLGSPKEGPKPRQLLSLPPFPPDGVDPLPGRKIAPEHVLGGSFFRRRVTAITWVKHYFDEVPSDVIQRHFRTGMVHLQISDHEDSSAENHHQLLNLKMKKASLELIHYAVQKIHAEWPHSCYEFVHRSYFPDPSTPGTIKHDHVMKAGQKIYVPVSVVESRILKRYDTIPTATLNPNADEIEYLRRLDSAIIVLNKPPRVPAKGHLPVHNSMDVLAAAAFSNGSEEGPKLVHRLDKESSGLLLLARKKESLAKLHWLFTDVNLAKTSSQEEGKP</sequence>
<dbReference type="Pfam" id="PF00849">
    <property type="entry name" value="PseudoU_synth_2"/>
    <property type="match status" value="1"/>
</dbReference>
<evidence type="ECO:0000256" key="1">
    <source>
        <dbReference type="SAM" id="MobiDB-lite"/>
    </source>
</evidence>
<dbReference type="InterPro" id="IPR006145">
    <property type="entry name" value="PsdUridine_synth_RsuA/RluA"/>
</dbReference>
<accession>A0ABD0VPW5</accession>
<dbReference type="PANTHER" id="PTHR21600:SF53">
    <property type="entry name" value="RNA PSEUDOURIDINE SYNTHASE 3, MITOCHONDRIAL"/>
    <property type="match status" value="1"/>
</dbReference>
<feature type="domain" description="Pseudouridine synthase RsuA/RluA-like" evidence="3">
    <location>
        <begin position="231"/>
        <end position="305"/>
    </location>
</feature>
<dbReference type="InterPro" id="IPR050188">
    <property type="entry name" value="RluA_PseudoU_synthase"/>
</dbReference>
<feature type="region of interest" description="Disordered" evidence="1">
    <location>
        <begin position="40"/>
        <end position="59"/>
    </location>
</feature>
<evidence type="ECO:0000256" key="2">
    <source>
        <dbReference type="SAM" id="SignalP"/>
    </source>
</evidence>
<dbReference type="AlphaFoldDB" id="A0ABD0VPW5"/>
<dbReference type="EMBL" id="JANQDX010000002">
    <property type="protein sequence ID" value="KAL0927189.1"/>
    <property type="molecule type" value="Genomic_DNA"/>
</dbReference>
<evidence type="ECO:0000313" key="5">
    <source>
        <dbReference type="Proteomes" id="UP001552299"/>
    </source>
</evidence>